<evidence type="ECO:0000256" key="16">
    <source>
        <dbReference type="ARBA" id="ARBA00047594"/>
    </source>
</evidence>
<accession>A0A2C4QQT2</accession>
<evidence type="ECO:0000256" key="7">
    <source>
        <dbReference type="ARBA" id="ARBA00022801"/>
    </source>
</evidence>
<keyword evidence="11 17" id="KW-0472">Membrane</keyword>
<dbReference type="Proteomes" id="UP000225997">
    <property type="component" value="Unassembled WGS sequence"/>
</dbReference>
<feature type="transmembrane region" description="Helical" evidence="17">
    <location>
        <begin position="7"/>
        <end position="25"/>
    </location>
</feature>
<keyword evidence="7" id="KW-0378">Hydrolase</keyword>
<evidence type="ECO:0000256" key="3">
    <source>
        <dbReference type="ARBA" id="ARBA00012374"/>
    </source>
</evidence>
<evidence type="ECO:0000256" key="15">
    <source>
        <dbReference type="ARBA" id="ARBA00032932"/>
    </source>
</evidence>
<organism evidence="18 19">
    <name type="scientific">Bacillus toyonensis</name>
    <dbReference type="NCBI Taxonomy" id="155322"/>
    <lineage>
        <taxon>Bacteria</taxon>
        <taxon>Bacillati</taxon>
        <taxon>Bacillota</taxon>
        <taxon>Bacilli</taxon>
        <taxon>Bacillales</taxon>
        <taxon>Bacillaceae</taxon>
        <taxon>Bacillus</taxon>
        <taxon>Bacillus cereus group</taxon>
    </lineage>
</organism>
<gene>
    <name evidence="18" type="ORF">COF40_20740</name>
</gene>
<evidence type="ECO:0000256" key="10">
    <source>
        <dbReference type="ARBA" id="ARBA00022989"/>
    </source>
</evidence>
<evidence type="ECO:0000256" key="17">
    <source>
        <dbReference type="SAM" id="Phobius"/>
    </source>
</evidence>
<dbReference type="GO" id="GO:0005886">
    <property type="term" value="C:plasma membrane"/>
    <property type="evidence" value="ECO:0007669"/>
    <property type="project" value="UniProtKB-SubCell"/>
</dbReference>
<evidence type="ECO:0000256" key="4">
    <source>
        <dbReference type="ARBA" id="ARBA00021581"/>
    </source>
</evidence>
<name>A0A2C4QQT2_9BACI</name>
<dbReference type="GO" id="GO:0071555">
    <property type="term" value="P:cell wall organization"/>
    <property type="evidence" value="ECO:0007669"/>
    <property type="project" value="UniProtKB-KW"/>
</dbReference>
<dbReference type="Pfam" id="PF02673">
    <property type="entry name" value="BacA"/>
    <property type="match status" value="1"/>
</dbReference>
<keyword evidence="13" id="KW-0961">Cell wall biogenesis/degradation</keyword>
<reference evidence="18 19" key="1">
    <citation type="submission" date="2017-09" db="EMBL/GenBank/DDBJ databases">
        <title>Large-scale bioinformatics analysis of Bacillus genomes uncovers conserved roles of natural products in bacterial physiology.</title>
        <authorList>
            <consortium name="Agbiome Team Llc"/>
            <person name="Bleich R.M."/>
            <person name="Grubbs K.J."/>
            <person name="Santa Maria K.C."/>
            <person name="Allen S.E."/>
            <person name="Farag S."/>
            <person name="Shank E.A."/>
            <person name="Bowers A."/>
        </authorList>
    </citation>
    <scope>NUCLEOTIDE SEQUENCE [LARGE SCALE GENOMIC DNA]</scope>
    <source>
        <strain evidence="18 19">AFS044250</strain>
    </source>
</reference>
<evidence type="ECO:0000256" key="1">
    <source>
        <dbReference type="ARBA" id="ARBA00004651"/>
    </source>
</evidence>
<proteinExistence type="inferred from homology"/>
<evidence type="ECO:0000256" key="8">
    <source>
        <dbReference type="ARBA" id="ARBA00022960"/>
    </source>
</evidence>
<dbReference type="GO" id="GO:0046677">
    <property type="term" value="P:response to antibiotic"/>
    <property type="evidence" value="ECO:0007669"/>
    <property type="project" value="UniProtKB-KW"/>
</dbReference>
<evidence type="ECO:0000256" key="11">
    <source>
        <dbReference type="ARBA" id="ARBA00023136"/>
    </source>
</evidence>
<keyword evidence="6 17" id="KW-0812">Transmembrane</keyword>
<feature type="non-terminal residue" evidence="18">
    <location>
        <position position="133"/>
    </location>
</feature>
<protein>
    <recommendedName>
        <fullName evidence="4">Undecaprenyl-diphosphatase</fullName>
        <ecNumber evidence="3">3.6.1.27</ecNumber>
    </recommendedName>
    <alternativeName>
        <fullName evidence="15">Bacitracin resistance protein</fullName>
    </alternativeName>
    <alternativeName>
        <fullName evidence="14">Undecaprenyl pyrophosphate phosphatase</fullName>
    </alternativeName>
</protein>
<keyword evidence="10 17" id="KW-1133">Transmembrane helix</keyword>
<feature type="transmembrane region" description="Helical" evidence="17">
    <location>
        <begin position="89"/>
        <end position="109"/>
    </location>
</feature>
<comment type="catalytic activity">
    <reaction evidence="16">
        <text>di-trans,octa-cis-undecaprenyl diphosphate + H2O = di-trans,octa-cis-undecaprenyl phosphate + phosphate + H(+)</text>
        <dbReference type="Rhea" id="RHEA:28094"/>
        <dbReference type="ChEBI" id="CHEBI:15377"/>
        <dbReference type="ChEBI" id="CHEBI:15378"/>
        <dbReference type="ChEBI" id="CHEBI:43474"/>
        <dbReference type="ChEBI" id="CHEBI:58405"/>
        <dbReference type="ChEBI" id="CHEBI:60392"/>
        <dbReference type="EC" id="3.6.1.27"/>
    </reaction>
</comment>
<dbReference type="GO" id="GO:0008360">
    <property type="term" value="P:regulation of cell shape"/>
    <property type="evidence" value="ECO:0007669"/>
    <property type="project" value="UniProtKB-KW"/>
</dbReference>
<evidence type="ECO:0000256" key="9">
    <source>
        <dbReference type="ARBA" id="ARBA00022984"/>
    </source>
</evidence>
<dbReference type="EMBL" id="NUSQ01000100">
    <property type="protein sequence ID" value="PHD66820.1"/>
    <property type="molecule type" value="Genomic_DNA"/>
</dbReference>
<dbReference type="AlphaFoldDB" id="A0A2C4QQT2"/>
<evidence type="ECO:0000256" key="12">
    <source>
        <dbReference type="ARBA" id="ARBA00023251"/>
    </source>
</evidence>
<feature type="transmembrane region" description="Helical" evidence="17">
    <location>
        <begin position="45"/>
        <end position="63"/>
    </location>
</feature>
<keyword evidence="12" id="KW-0046">Antibiotic resistance</keyword>
<evidence type="ECO:0000256" key="13">
    <source>
        <dbReference type="ARBA" id="ARBA00023316"/>
    </source>
</evidence>
<dbReference type="InterPro" id="IPR003824">
    <property type="entry name" value="UppP"/>
</dbReference>
<keyword evidence="5" id="KW-1003">Cell membrane</keyword>
<sequence length="133" mass="14965">MEQLYYILKYLILGLFQGLTEPIPISSSGHLVLAQHLLGLKIEGFSFELLVNTASLLAVLLIYRNDLIRLTMNGLSYIFTRAEDAKSDFFFIIYLVIATIPAGVIGVLFKDYIDQYLKGVKMVGISLLRTCLK</sequence>
<dbReference type="EC" id="3.6.1.27" evidence="3"/>
<evidence type="ECO:0000256" key="2">
    <source>
        <dbReference type="ARBA" id="ARBA00010621"/>
    </source>
</evidence>
<comment type="caution">
    <text evidence="18">The sequence shown here is derived from an EMBL/GenBank/DDBJ whole genome shotgun (WGS) entry which is preliminary data.</text>
</comment>
<dbReference type="GO" id="GO:0009252">
    <property type="term" value="P:peptidoglycan biosynthetic process"/>
    <property type="evidence" value="ECO:0007669"/>
    <property type="project" value="UniProtKB-KW"/>
</dbReference>
<evidence type="ECO:0000256" key="14">
    <source>
        <dbReference type="ARBA" id="ARBA00032707"/>
    </source>
</evidence>
<evidence type="ECO:0000256" key="6">
    <source>
        <dbReference type="ARBA" id="ARBA00022692"/>
    </source>
</evidence>
<comment type="similarity">
    <text evidence="2">Belongs to the UppP family.</text>
</comment>
<keyword evidence="9" id="KW-0573">Peptidoglycan synthesis</keyword>
<dbReference type="GO" id="GO:0050380">
    <property type="term" value="F:undecaprenyl-diphosphatase activity"/>
    <property type="evidence" value="ECO:0007669"/>
    <property type="project" value="UniProtKB-EC"/>
</dbReference>
<dbReference type="PANTHER" id="PTHR30622:SF2">
    <property type="entry name" value="UNDECAPRENYL-DIPHOSPHATASE"/>
    <property type="match status" value="1"/>
</dbReference>
<evidence type="ECO:0000256" key="5">
    <source>
        <dbReference type="ARBA" id="ARBA00022475"/>
    </source>
</evidence>
<dbReference type="PANTHER" id="PTHR30622">
    <property type="entry name" value="UNDECAPRENYL-DIPHOSPHATASE"/>
    <property type="match status" value="1"/>
</dbReference>
<keyword evidence="8" id="KW-0133">Cell shape</keyword>
<evidence type="ECO:0000313" key="18">
    <source>
        <dbReference type="EMBL" id="PHD66820.1"/>
    </source>
</evidence>
<evidence type="ECO:0000313" key="19">
    <source>
        <dbReference type="Proteomes" id="UP000225997"/>
    </source>
</evidence>
<comment type="subcellular location">
    <subcellularLocation>
        <location evidence="1">Cell membrane</location>
        <topology evidence="1">Multi-pass membrane protein</topology>
    </subcellularLocation>
</comment>
<dbReference type="RefSeq" id="WP_304362793.1">
    <property type="nucleotide sequence ID" value="NZ_NUSQ01000100.1"/>
</dbReference>